<dbReference type="GO" id="GO:0000976">
    <property type="term" value="F:transcription cis-regulatory region binding"/>
    <property type="evidence" value="ECO:0007669"/>
    <property type="project" value="TreeGrafter"/>
</dbReference>
<evidence type="ECO:0000256" key="5">
    <source>
        <dbReference type="ARBA" id="ARBA00023163"/>
    </source>
</evidence>
<dbReference type="PANTHER" id="PTHR48111">
    <property type="entry name" value="REGULATOR OF RPOS"/>
    <property type="match status" value="1"/>
</dbReference>
<organism evidence="8">
    <name type="scientific">Chitinibacter mangrovi</name>
    <dbReference type="NCBI Taxonomy" id="3153927"/>
    <lineage>
        <taxon>Bacteria</taxon>
        <taxon>Pseudomonadati</taxon>
        <taxon>Pseudomonadota</taxon>
        <taxon>Betaproteobacteria</taxon>
        <taxon>Neisseriales</taxon>
        <taxon>Chitinibacteraceae</taxon>
        <taxon>Chitinibacter</taxon>
    </lineage>
</organism>
<keyword evidence="4" id="KW-0238">DNA-binding</keyword>
<dbReference type="SMART" id="SM00448">
    <property type="entry name" value="REC"/>
    <property type="match status" value="1"/>
</dbReference>
<dbReference type="PROSITE" id="PS50110">
    <property type="entry name" value="RESPONSE_REGULATORY"/>
    <property type="match status" value="1"/>
</dbReference>
<gene>
    <name evidence="8" type="ORF">ABHF33_04950</name>
</gene>
<dbReference type="GO" id="GO:0005829">
    <property type="term" value="C:cytosol"/>
    <property type="evidence" value="ECO:0007669"/>
    <property type="project" value="TreeGrafter"/>
</dbReference>
<dbReference type="Pfam" id="PF00072">
    <property type="entry name" value="Response_reg"/>
    <property type="match status" value="1"/>
</dbReference>
<reference evidence="8" key="1">
    <citation type="submission" date="2024-05" db="EMBL/GenBank/DDBJ databases">
        <authorList>
            <person name="Yang L."/>
            <person name="Pan L."/>
        </authorList>
    </citation>
    <scope>NUCLEOTIDE SEQUENCE</scope>
    <source>
        <strain evidence="8">FCG-7</strain>
    </source>
</reference>
<keyword evidence="3" id="KW-0805">Transcription regulation</keyword>
<dbReference type="GO" id="GO:0000156">
    <property type="term" value="F:phosphorelay response regulator activity"/>
    <property type="evidence" value="ECO:0007669"/>
    <property type="project" value="TreeGrafter"/>
</dbReference>
<name>A0AAU7FD98_9NEIS</name>
<dbReference type="GO" id="GO:0032993">
    <property type="term" value="C:protein-DNA complex"/>
    <property type="evidence" value="ECO:0007669"/>
    <property type="project" value="TreeGrafter"/>
</dbReference>
<dbReference type="InterPro" id="IPR001789">
    <property type="entry name" value="Sig_transdc_resp-reg_receiver"/>
</dbReference>
<dbReference type="KEGG" id="cmav:ABHF33_04950"/>
<evidence type="ECO:0000256" key="3">
    <source>
        <dbReference type="ARBA" id="ARBA00023015"/>
    </source>
</evidence>
<keyword evidence="1 6" id="KW-0597">Phosphoprotein</keyword>
<proteinExistence type="predicted"/>
<dbReference type="InterPro" id="IPR039420">
    <property type="entry name" value="WalR-like"/>
</dbReference>
<evidence type="ECO:0000256" key="2">
    <source>
        <dbReference type="ARBA" id="ARBA00023012"/>
    </source>
</evidence>
<dbReference type="AlphaFoldDB" id="A0AAU7FD98"/>
<dbReference type="GO" id="GO:0006355">
    <property type="term" value="P:regulation of DNA-templated transcription"/>
    <property type="evidence" value="ECO:0007669"/>
    <property type="project" value="TreeGrafter"/>
</dbReference>
<accession>A0AAU7FD98</accession>
<evidence type="ECO:0000259" key="7">
    <source>
        <dbReference type="PROSITE" id="PS50110"/>
    </source>
</evidence>
<sequence length="392" mass="43524">MNRKRILIIDRDVRLSANLAQALQHLGEIKQLALAEGVLPQVLADAPDIVVLDTNTPTMADFDLCQQILESLPDTRIVFLAAEDSAENRDLAYSVGADDFIVKPAHLASIAFKIERLCSVITDASRLKQSLQEATNIAMMAISNSGEMGGVIDFMKRTSDCHDIEALLKALVSNCAGHFQLKVSAQIRTETEQKTLNSEGRSSPLEAELLLSLKEGERIYQYGSRMIINYPKVTLQIKDLNWENGDYIGRIRDHIAIMVEAADHRVDGIVLEQRMAAQSRKIRESLAAIADVVRQVEKDYKYQQTASHELFDNLRTQFSASLVGFGLTDAQENELAFMIEASALYADNLFEAGFSLDEKFSGVISVLNELVIEDTELASLRPSDLDDSVILF</sequence>
<feature type="domain" description="Response regulatory" evidence="7">
    <location>
        <begin position="5"/>
        <end position="118"/>
    </location>
</feature>
<dbReference type="SUPFAM" id="SSF52172">
    <property type="entry name" value="CheY-like"/>
    <property type="match status" value="1"/>
</dbReference>
<evidence type="ECO:0000313" key="8">
    <source>
        <dbReference type="EMBL" id="XBM01631.1"/>
    </source>
</evidence>
<dbReference type="EMBL" id="CP157355">
    <property type="protein sequence ID" value="XBM01631.1"/>
    <property type="molecule type" value="Genomic_DNA"/>
</dbReference>
<feature type="modified residue" description="4-aspartylphosphate" evidence="6">
    <location>
        <position position="53"/>
    </location>
</feature>
<dbReference type="InterPro" id="IPR011006">
    <property type="entry name" value="CheY-like_superfamily"/>
</dbReference>
<protein>
    <submittedName>
        <fullName evidence="8">Response regulator</fullName>
    </submittedName>
</protein>
<dbReference type="Gene3D" id="3.40.50.2300">
    <property type="match status" value="1"/>
</dbReference>
<evidence type="ECO:0000256" key="6">
    <source>
        <dbReference type="PROSITE-ProRule" id="PRU00169"/>
    </source>
</evidence>
<keyword evidence="2" id="KW-0902">Two-component regulatory system</keyword>
<evidence type="ECO:0000256" key="4">
    <source>
        <dbReference type="ARBA" id="ARBA00023125"/>
    </source>
</evidence>
<keyword evidence="5" id="KW-0804">Transcription</keyword>
<dbReference type="RefSeq" id="WP_348945907.1">
    <property type="nucleotide sequence ID" value="NZ_CP157355.1"/>
</dbReference>
<dbReference type="PANTHER" id="PTHR48111:SF1">
    <property type="entry name" value="TWO-COMPONENT RESPONSE REGULATOR ORR33"/>
    <property type="match status" value="1"/>
</dbReference>
<evidence type="ECO:0000256" key="1">
    <source>
        <dbReference type="ARBA" id="ARBA00022553"/>
    </source>
</evidence>